<gene>
    <name evidence="2" type="ORF">GMARGA_LOCUS17983</name>
</gene>
<reference evidence="2 3" key="1">
    <citation type="submission" date="2021-06" db="EMBL/GenBank/DDBJ databases">
        <authorList>
            <person name="Kallberg Y."/>
            <person name="Tangrot J."/>
            <person name="Rosling A."/>
        </authorList>
    </citation>
    <scope>NUCLEOTIDE SEQUENCE [LARGE SCALE GENOMIC DNA]</scope>
    <source>
        <strain evidence="2 3">120-4 pot B 10/14</strain>
    </source>
</reference>
<dbReference type="Proteomes" id="UP000789901">
    <property type="component" value="Unassembled WGS sequence"/>
</dbReference>
<keyword evidence="3" id="KW-1185">Reference proteome</keyword>
<comment type="caution">
    <text evidence="2">The sequence shown here is derived from an EMBL/GenBank/DDBJ whole genome shotgun (WGS) entry which is preliminary data.</text>
</comment>
<evidence type="ECO:0000313" key="3">
    <source>
        <dbReference type="Proteomes" id="UP000789901"/>
    </source>
</evidence>
<accession>A0ABN7VFQ7</accession>
<sequence>MLSKINKPKNKNKNGVKQKVMDASEATTSAVPVAPFTDFTNLNTLFQPYYPTSPFFMNPLVLNKATAEHKEHRFCQLIMLIKKKLGSSKSKLETASELISNDDSALDTCSTSEASNNKSKSKRWSSSDTQILIEKLLLQIQL</sequence>
<feature type="compositionally biased region" description="Polar residues" evidence="1">
    <location>
        <begin position="100"/>
        <end position="114"/>
    </location>
</feature>
<feature type="compositionally biased region" description="Basic residues" evidence="1">
    <location>
        <begin position="1"/>
        <end position="16"/>
    </location>
</feature>
<protein>
    <submittedName>
        <fullName evidence="2">10350_t:CDS:1</fullName>
    </submittedName>
</protein>
<feature type="region of interest" description="Disordered" evidence="1">
    <location>
        <begin position="100"/>
        <end position="122"/>
    </location>
</feature>
<feature type="region of interest" description="Disordered" evidence="1">
    <location>
        <begin position="1"/>
        <end position="21"/>
    </location>
</feature>
<organism evidence="2 3">
    <name type="scientific">Gigaspora margarita</name>
    <dbReference type="NCBI Taxonomy" id="4874"/>
    <lineage>
        <taxon>Eukaryota</taxon>
        <taxon>Fungi</taxon>
        <taxon>Fungi incertae sedis</taxon>
        <taxon>Mucoromycota</taxon>
        <taxon>Glomeromycotina</taxon>
        <taxon>Glomeromycetes</taxon>
        <taxon>Diversisporales</taxon>
        <taxon>Gigasporaceae</taxon>
        <taxon>Gigaspora</taxon>
    </lineage>
</organism>
<proteinExistence type="predicted"/>
<evidence type="ECO:0000313" key="2">
    <source>
        <dbReference type="EMBL" id="CAG8765595.1"/>
    </source>
</evidence>
<evidence type="ECO:0000256" key="1">
    <source>
        <dbReference type="SAM" id="MobiDB-lite"/>
    </source>
</evidence>
<dbReference type="EMBL" id="CAJVQB010013965">
    <property type="protein sequence ID" value="CAG8765595.1"/>
    <property type="molecule type" value="Genomic_DNA"/>
</dbReference>
<name>A0ABN7VFQ7_GIGMA</name>